<dbReference type="InterPro" id="IPR002938">
    <property type="entry name" value="FAD-bd"/>
</dbReference>
<evidence type="ECO:0000256" key="2">
    <source>
        <dbReference type="ARBA" id="ARBA00004749"/>
    </source>
</evidence>
<evidence type="ECO:0000256" key="1">
    <source>
        <dbReference type="ARBA" id="ARBA00001974"/>
    </source>
</evidence>
<evidence type="ECO:0000256" key="3">
    <source>
        <dbReference type="ARBA" id="ARBA00005349"/>
    </source>
</evidence>
<dbReference type="InterPro" id="IPR051205">
    <property type="entry name" value="UbiH/COQ6_monooxygenase"/>
</dbReference>
<keyword evidence="9" id="KW-0830">Ubiquinone</keyword>
<evidence type="ECO:0000256" key="4">
    <source>
        <dbReference type="ARBA" id="ARBA00022630"/>
    </source>
</evidence>
<dbReference type="PRINTS" id="PR00420">
    <property type="entry name" value="RNGMNOXGNASE"/>
</dbReference>
<dbReference type="GO" id="GO:0071949">
    <property type="term" value="F:FAD binding"/>
    <property type="evidence" value="ECO:0007669"/>
    <property type="project" value="InterPro"/>
</dbReference>
<accession>A0A1V4GSR8</accession>
<dbReference type="GO" id="GO:0016705">
    <property type="term" value="F:oxidoreductase activity, acting on paired donors, with incorporation or reduction of molecular oxygen"/>
    <property type="evidence" value="ECO:0007669"/>
    <property type="project" value="InterPro"/>
</dbReference>
<evidence type="ECO:0000256" key="6">
    <source>
        <dbReference type="ARBA" id="ARBA00023002"/>
    </source>
</evidence>
<dbReference type="UniPathway" id="UPA00232"/>
<comment type="similarity">
    <text evidence="3">Belongs to the UbiH/COQ6 family.</text>
</comment>
<dbReference type="InterPro" id="IPR010971">
    <property type="entry name" value="UbiH/COQ6"/>
</dbReference>
<evidence type="ECO:0000256" key="5">
    <source>
        <dbReference type="ARBA" id="ARBA00022827"/>
    </source>
</evidence>
<evidence type="ECO:0000256" key="7">
    <source>
        <dbReference type="ARBA" id="ARBA00023033"/>
    </source>
</evidence>
<comment type="pathway">
    <text evidence="2">Cofactor biosynthesis; ubiquinone biosynthesis.</text>
</comment>
<reference evidence="10" key="1">
    <citation type="submission" date="2017-03" db="EMBL/GenBank/DDBJ databases">
        <title>Draft genome sequence of Moraxella equi CCUG 4950T type strain.</title>
        <authorList>
            <person name="Salva-Serra F."/>
            <person name="Engstrom-Jakobsson H."/>
            <person name="Thorell K."/>
            <person name="Jaen-Luchoro D."/>
            <person name="Gonzales-Siles L."/>
            <person name="Karlsson R."/>
            <person name="Yazdan S."/>
            <person name="Boulund F."/>
            <person name="Johnning A."/>
            <person name="Engstrand L."/>
            <person name="Kristiansson E."/>
            <person name="Moore E."/>
        </authorList>
    </citation>
    <scope>NUCLEOTIDE SEQUENCE [LARGE SCALE GENOMIC DNA]</scope>
    <source>
        <strain evidence="10">CCUG 4441</strain>
    </source>
</reference>
<dbReference type="NCBIfam" id="TIGR01988">
    <property type="entry name" value="Ubi-OHases"/>
    <property type="match status" value="1"/>
</dbReference>
<comment type="caution">
    <text evidence="9">The sequence shown here is derived from an EMBL/GenBank/DDBJ whole genome shotgun (WGS) entry which is preliminary data.</text>
</comment>
<comment type="cofactor">
    <cofactor evidence="1">
        <name>FAD</name>
        <dbReference type="ChEBI" id="CHEBI:57692"/>
    </cofactor>
</comment>
<sequence length="398" mass="43688">MMNTAHSDIIIIGAGPAGLAFARHFKGVDLTVTIIEKSPLDTIANPAYDGREIALTHRSREIMLNLGAWQRIPDDEIYKLADAKVYNGDFNYALHFKVPKDLSLLTSIDRLGNLISNHNIRQAFYDEVKDLPNVQILTEQSVQDIKTDSQGAKVILADGRTLTANLLIGADSRLSFVRKKLGIGAEMNDFGRTVIVFRVSHPLSNGATAQECFLHGRTLALLPLHDHLTNCVITLDNTQADSLLAMTADELALEVQRMMSDRLGKLTLAGTVHHYPLMGVHAKTFVSTRSALVGDSAVGMHPVTAHGFNLGIMGANTLVTLMLDAHAKGQDIASPALLQKYNVRHQAHTRPLYHGTNFMVKMFTDDSTPMQAVRDLTLRVSNHLPPVKRWIAGQLTGK</sequence>
<keyword evidence="4" id="KW-0285">Flavoprotein</keyword>
<dbReference type="Pfam" id="PF01494">
    <property type="entry name" value="FAD_binding_3"/>
    <property type="match status" value="1"/>
</dbReference>
<keyword evidence="6" id="KW-0560">Oxidoreductase</keyword>
<name>A0A1V4GSR8_MORLA</name>
<dbReference type="Proteomes" id="UP000191025">
    <property type="component" value="Unassembled WGS sequence"/>
</dbReference>
<dbReference type="EMBL" id="MXAN01000062">
    <property type="protein sequence ID" value="OPH35657.1"/>
    <property type="molecule type" value="Genomic_DNA"/>
</dbReference>
<dbReference type="GO" id="GO:0004497">
    <property type="term" value="F:monooxygenase activity"/>
    <property type="evidence" value="ECO:0007669"/>
    <property type="project" value="UniProtKB-KW"/>
</dbReference>
<dbReference type="PANTHER" id="PTHR43876">
    <property type="entry name" value="UBIQUINONE BIOSYNTHESIS MONOOXYGENASE COQ6, MITOCHONDRIAL"/>
    <property type="match status" value="1"/>
</dbReference>
<dbReference type="Gene3D" id="3.50.50.60">
    <property type="entry name" value="FAD/NAD(P)-binding domain"/>
    <property type="match status" value="2"/>
</dbReference>
<evidence type="ECO:0000259" key="8">
    <source>
        <dbReference type="Pfam" id="PF01494"/>
    </source>
</evidence>
<organism evidence="9 10">
    <name type="scientific">Moraxella lacunata</name>
    <dbReference type="NCBI Taxonomy" id="477"/>
    <lineage>
        <taxon>Bacteria</taxon>
        <taxon>Pseudomonadati</taxon>
        <taxon>Pseudomonadota</taxon>
        <taxon>Gammaproteobacteria</taxon>
        <taxon>Moraxellales</taxon>
        <taxon>Moraxellaceae</taxon>
        <taxon>Moraxella</taxon>
    </lineage>
</organism>
<dbReference type="GO" id="GO:0006744">
    <property type="term" value="P:ubiquinone biosynthetic process"/>
    <property type="evidence" value="ECO:0007669"/>
    <property type="project" value="UniProtKB-UniPathway"/>
</dbReference>
<proteinExistence type="inferred from homology"/>
<dbReference type="SUPFAM" id="SSF51905">
    <property type="entry name" value="FAD/NAD(P)-binding domain"/>
    <property type="match status" value="1"/>
</dbReference>
<dbReference type="InterPro" id="IPR036188">
    <property type="entry name" value="FAD/NAD-bd_sf"/>
</dbReference>
<gene>
    <name evidence="9" type="ORF">B5J94_09030</name>
</gene>
<keyword evidence="5" id="KW-0274">FAD</keyword>
<protein>
    <submittedName>
        <fullName evidence="9">Ubiquinone biosynthesis protein UbiH</fullName>
    </submittedName>
</protein>
<dbReference type="AlphaFoldDB" id="A0A1V4GSR8"/>
<dbReference type="PANTHER" id="PTHR43876:SF25">
    <property type="entry name" value="MONOOXYGENASE NMA2164"/>
    <property type="match status" value="1"/>
</dbReference>
<feature type="domain" description="FAD-binding" evidence="8">
    <location>
        <begin position="8"/>
        <end position="348"/>
    </location>
</feature>
<evidence type="ECO:0000313" key="9">
    <source>
        <dbReference type="EMBL" id="OPH35657.1"/>
    </source>
</evidence>
<keyword evidence="7" id="KW-0503">Monooxygenase</keyword>
<dbReference type="NCBIfam" id="NF006593">
    <property type="entry name" value="PRK09126.1"/>
    <property type="match status" value="1"/>
</dbReference>
<evidence type="ECO:0000313" key="10">
    <source>
        <dbReference type="Proteomes" id="UP000191025"/>
    </source>
</evidence>